<dbReference type="EMBL" id="JAVIJC010000074">
    <property type="protein sequence ID" value="MDX8496613.1"/>
    <property type="molecule type" value="Genomic_DNA"/>
</dbReference>
<dbReference type="Proteomes" id="UP001271249">
    <property type="component" value="Unassembled WGS sequence"/>
</dbReference>
<comment type="caution">
    <text evidence="1">The sequence shown here is derived from an EMBL/GenBank/DDBJ whole genome shotgun (WGS) entry which is preliminary data.</text>
</comment>
<reference evidence="1 2" key="1">
    <citation type="submission" date="2023-08" db="EMBL/GenBank/DDBJ databases">
        <title>Implementing the SeqCode for naming new Mesorhizobium species isolated from Vachellia karroo root nodules.</title>
        <authorList>
            <person name="Van Lill M."/>
        </authorList>
    </citation>
    <scope>NUCLEOTIDE SEQUENCE [LARGE SCALE GENOMIC DNA]</scope>
    <source>
        <strain evidence="1 2">VK22B</strain>
    </source>
</reference>
<dbReference type="RefSeq" id="WP_320230261.1">
    <property type="nucleotide sequence ID" value="NZ_JAVIJC010000074.1"/>
</dbReference>
<protein>
    <submittedName>
        <fullName evidence="1">Uncharacterized protein</fullName>
    </submittedName>
</protein>
<accession>A0ABU4ZDH5</accession>
<name>A0ABU4ZDH5_9HYPH</name>
<evidence type="ECO:0000313" key="1">
    <source>
        <dbReference type="EMBL" id="MDX8496613.1"/>
    </source>
</evidence>
<proteinExistence type="predicted"/>
<organism evidence="1 2">
    <name type="scientific">Mesorhizobium captivum</name>
    <dbReference type="NCBI Taxonomy" id="3072319"/>
    <lineage>
        <taxon>Bacteria</taxon>
        <taxon>Pseudomonadati</taxon>
        <taxon>Pseudomonadota</taxon>
        <taxon>Alphaproteobacteria</taxon>
        <taxon>Hyphomicrobiales</taxon>
        <taxon>Phyllobacteriaceae</taxon>
        <taxon>Mesorhizobium</taxon>
    </lineage>
</organism>
<evidence type="ECO:0000313" key="2">
    <source>
        <dbReference type="Proteomes" id="UP001271249"/>
    </source>
</evidence>
<keyword evidence="2" id="KW-1185">Reference proteome</keyword>
<gene>
    <name evidence="1" type="ORF">RFN29_34490</name>
</gene>
<sequence length="88" mass="9727">MRLKVHFLKHFHSTSGAGLQERVSQRPVHSLPMVMLVLMHDATLDRVETWELSPGVVARLAESAPSLAMSAARWLWTAAVCGLPAVLR</sequence>